<gene>
    <name evidence="1" type="ORF">M8818_003567</name>
</gene>
<reference evidence="1" key="1">
    <citation type="submission" date="2024-02" db="EMBL/GenBank/DDBJ databases">
        <title>Metagenome Assembled Genome of Zalaria obscura JY119.</title>
        <authorList>
            <person name="Vighnesh L."/>
            <person name="Jagadeeshwari U."/>
            <person name="Venkata Ramana C."/>
            <person name="Sasikala C."/>
        </authorList>
    </citation>
    <scope>NUCLEOTIDE SEQUENCE</scope>
    <source>
        <strain evidence="1">JY119</strain>
    </source>
</reference>
<evidence type="ECO:0000313" key="2">
    <source>
        <dbReference type="Proteomes" id="UP001320706"/>
    </source>
</evidence>
<keyword evidence="2" id="KW-1185">Reference proteome</keyword>
<comment type="caution">
    <text evidence="1">The sequence shown here is derived from an EMBL/GenBank/DDBJ whole genome shotgun (WGS) entry which is preliminary data.</text>
</comment>
<protein>
    <submittedName>
        <fullName evidence="1">Uncharacterized protein</fullName>
    </submittedName>
</protein>
<accession>A0ACC3SHM3</accession>
<dbReference type="EMBL" id="JAMKPW020000015">
    <property type="protein sequence ID" value="KAK8210397.1"/>
    <property type="molecule type" value="Genomic_DNA"/>
</dbReference>
<dbReference type="Proteomes" id="UP001320706">
    <property type="component" value="Unassembled WGS sequence"/>
</dbReference>
<organism evidence="1 2">
    <name type="scientific">Zalaria obscura</name>
    <dbReference type="NCBI Taxonomy" id="2024903"/>
    <lineage>
        <taxon>Eukaryota</taxon>
        <taxon>Fungi</taxon>
        <taxon>Dikarya</taxon>
        <taxon>Ascomycota</taxon>
        <taxon>Pezizomycotina</taxon>
        <taxon>Dothideomycetes</taxon>
        <taxon>Dothideomycetidae</taxon>
        <taxon>Dothideales</taxon>
        <taxon>Zalariaceae</taxon>
        <taxon>Zalaria</taxon>
    </lineage>
</organism>
<sequence length="278" mass="31338">MSLWAFPINLRYLDSLNCVRRHEECQYQDQSLISQWATRSVLLPTVTPSLYPDFTIQEQYLLSHAMRLSDAFGNSETESFAEHLTLLTESSSMVYLGYKYKGQALCELRKALDSRLSGQDADGMLIACVLLSWQAPSRLTVPGASLSAQLQALYPIRYTLNWIPQALYRLAARDPWVLLFFAHYNMVAIAIEPFFPAAANSLAVAKRAELVEKTADMFERLNVHSTEHLPPGHPMQDAKNLHAAIAAPLALAKHYRARHFDTNSHPLRRALIVGRLEG</sequence>
<evidence type="ECO:0000313" key="1">
    <source>
        <dbReference type="EMBL" id="KAK8210397.1"/>
    </source>
</evidence>
<proteinExistence type="predicted"/>
<name>A0ACC3SHM3_9PEZI</name>